<evidence type="ECO:0000313" key="4">
    <source>
        <dbReference type="Proteomes" id="UP001259347"/>
    </source>
</evidence>
<evidence type="ECO:0000256" key="1">
    <source>
        <dbReference type="ARBA" id="ARBA00023125"/>
    </source>
</evidence>
<comment type="caution">
    <text evidence="3">The sequence shown here is derived from an EMBL/GenBank/DDBJ whole genome shotgun (WGS) entry which is preliminary data.</text>
</comment>
<feature type="domain" description="HTH merR-type" evidence="2">
    <location>
        <begin position="1"/>
        <end position="71"/>
    </location>
</feature>
<dbReference type="Gene3D" id="1.10.1660.10">
    <property type="match status" value="1"/>
</dbReference>
<evidence type="ECO:0000259" key="2">
    <source>
        <dbReference type="PROSITE" id="PS50937"/>
    </source>
</evidence>
<dbReference type="SMART" id="SM00422">
    <property type="entry name" value="HTH_MERR"/>
    <property type="match status" value="1"/>
</dbReference>
<accession>A0ABU1SD28</accession>
<dbReference type="Proteomes" id="UP001259347">
    <property type="component" value="Unassembled WGS sequence"/>
</dbReference>
<dbReference type="GO" id="GO:0003677">
    <property type="term" value="F:DNA binding"/>
    <property type="evidence" value="ECO:0007669"/>
    <property type="project" value="UniProtKB-KW"/>
</dbReference>
<proteinExistence type="predicted"/>
<dbReference type="PROSITE" id="PS50937">
    <property type="entry name" value="HTH_MERR_2"/>
    <property type="match status" value="1"/>
</dbReference>
<protein>
    <submittedName>
        <fullName evidence="3">DNA-binding transcriptional MerR regulator</fullName>
    </submittedName>
</protein>
<reference evidence="3 4" key="1">
    <citation type="submission" date="2023-07" db="EMBL/GenBank/DDBJ databases">
        <title>Sorghum-associated microbial communities from plants grown in Nebraska, USA.</title>
        <authorList>
            <person name="Schachtman D."/>
        </authorList>
    </citation>
    <scope>NUCLEOTIDE SEQUENCE [LARGE SCALE GENOMIC DNA]</scope>
    <source>
        <strain evidence="3 4">2980</strain>
    </source>
</reference>
<dbReference type="RefSeq" id="WP_310020359.1">
    <property type="nucleotide sequence ID" value="NZ_JAVDUM010000008.1"/>
</dbReference>
<evidence type="ECO:0000313" key="3">
    <source>
        <dbReference type="EMBL" id="MDR6867501.1"/>
    </source>
</evidence>
<dbReference type="Pfam" id="PF00376">
    <property type="entry name" value="MerR"/>
    <property type="match status" value="1"/>
</dbReference>
<dbReference type="SUPFAM" id="SSF46955">
    <property type="entry name" value="Putative DNA-binding domain"/>
    <property type="match status" value="1"/>
</dbReference>
<sequence length="282" mass="29773">MLQIGEFAGLTGLSVKALRHYDEKAVLVPAEVDDLSGYRRYGEGQVRAGVLVRVLRDAGVPLPAVAAAVTAGGAGGAGAGMDAEVGAALTEHRRRILAARVDEDRAFAAATETVRALSVPVPVEMREMAEQPFIGQVIPVAADDVDSLSDEDADAVFGELFERLRASGLGPSGRFWTTLRAGDRGTIEIVCCWPTLTELDSAECGPQAFAGTLPARTELVSTWTPAAGEMLPDGAMHPAVVALFDAVAERRIELRGTEVRQSVLGQSEQDYSVEVAVSVTTR</sequence>
<dbReference type="PANTHER" id="PTHR30204:SF97">
    <property type="entry name" value="MERR FAMILY REGULATORY PROTEIN"/>
    <property type="match status" value="1"/>
</dbReference>
<organism evidence="3 4">
    <name type="scientific">Microbacterium resistens</name>
    <dbReference type="NCBI Taxonomy" id="156977"/>
    <lineage>
        <taxon>Bacteria</taxon>
        <taxon>Bacillati</taxon>
        <taxon>Actinomycetota</taxon>
        <taxon>Actinomycetes</taxon>
        <taxon>Micrococcales</taxon>
        <taxon>Microbacteriaceae</taxon>
        <taxon>Microbacterium</taxon>
    </lineage>
</organism>
<gene>
    <name evidence="3" type="ORF">J2Y69_002104</name>
</gene>
<name>A0ABU1SD28_9MICO</name>
<dbReference type="EMBL" id="JAVDUM010000008">
    <property type="protein sequence ID" value="MDR6867501.1"/>
    <property type="molecule type" value="Genomic_DNA"/>
</dbReference>
<dbReference type="InterPro" id="IPR009061">
    <property type="entry name" value="DNA-bd_dom_put_sf"/>
</dbReference>
<dbReference type="Gene3D" id="3.20.80.10">
    <property type="entry name" value="Regulatory factor, effector binding domain"/>
    <property type="match status" value="1"/>
</dbReference>
<dbReference type="InterPro" id="IPR011256">
    <property type="entry name" value="Reg_factor_effector_dom_sf"/>
</dbReference>
<dbReference type="PANTHER" id="PTHR30204">
    <property type="entry name" value="REDOX-CYCLING DRUG-SENSING TRANSCRIPTIONAL ACTIVATOR SOXR"/>
    <property type="match status" value="1"/>
</dbReference>
<dbReference type="InterPro" id="IPR047057">
    <property type="entry name" value="MerR_fam"/>
</dbReference>
<dbReference type="InterPro" id="IPR000551">
    <property type="entry name" value="MerR-type_HTH_dom"/>
</dbReference>
<keyword evidence="4" id="KW-1185">Reference proteome</keyword>
<keyword evidence="1 3" id="KW-0238">DNA-binding</keyword>